<dbReference type="AlphaFoldDB" id="A0A219B4H7"/>
<sequence length="541" mass="60513">MPAEGLPRASRIDSEIEAVFESCTNRYYRKNRHISLRDTYNRAVEKLCTSCVFDDDTGAPITFILDETIAIPTFRQFSYWYGKQKRAKSDAQARLGDAKFALRSRARLSFAAQDNENAGGRYVIDSTKLDVNLVARHDRRVFIGTPVLYVVVDEFTGLIIGFSVSLEEASWLAAGLAILNCLEDKSDFCRRHSIEIDACVWATGGMMPMRFLFDRGEARGDLASGFVAKSGIIVENTGAWRADLKGVCEKRFDLINCALRSELPGARDKDSGKRGERDPREKAVLNLDEIVRILVFAIIHLNGRELTDFRQTRAMIADGVPPISSAMWEWAVATGRSALQRFEPDELAVALMPMETGTITAQGVRFKGLYYTGDRAEAENWFAMADAPGFIRHLSLSYHPLLADAVYLHIPGEKKALQAVLTPYSQSWSGMSFDEIEATRRAKRISANGRQLDQIEKRADFRNQVQHVLDEAARERLGNLRPRDLKDARTNKALEREDRRLEARREMRSQIGGQPIPARGPPAGVSQGDASADDLGEGMIE</sequence>
<protein>
    <recommendedName>
        <fullName evidence="2">Integrase catalytic domain-containing protein</fullName>
    </recommendedName>
</protein>
<dbReference type="Proteomes" id="UP000198462">
    <property type="component" value="Unassembled WGS sequence"/>
</dbReference>
<proteinExistence type="predicted"/>
<feature type="compositionally biased region" description="Acidic residues" evidence="1">
    <location>
        <begin position="531"/>
        <end position="541"/>
    </location>
</feature>
<feature type="compositionally biased region" description="Basic and acidic residues" evidence="1">
    <location>
        <begin position="480"/>
        <end position="508"/>
    </location>
</feature>
<dbReference type="OrthoDB" id="5287589at2"/>
<feature type="region of interest" description="Disordered" evidence="1">
    <location>
        <begin position="480"/>
        <end position="541"/>
    </location>
</feature>
<dbReference type="InterPro" id="IPR036397">
    <property type="entry name" value="RNaseH_sf"/>
</dbReference>
<reference evidence="4" key="1">
    <citation type="submission" date="2017-05" db="EMBL/GenBank/DDBJ databases">
        <authorList>
            <person name="Lin X."/>
        </authorList>
    </citation>
    <scope>NUCLEOTIDE SEQUENCE [LARGE SCALE GENOMIC DNA]</scope>
    <source>
        <strain evidence="4">JLT2012</strain>
    </source>
</reference>
<dbReference type="GO" id="GO:0015074">
    <property type="term" value="P:DNA integration"/>
    <property type="evidence" value="ECO:0007669"/>
    <property type="project" value="InterPro"/>
</dbReference>
<evidence type="ECO:0000256" key="1">
    <source>
        <dbReference type="SAM" id="MobiDB-lite"/>
    </source>
</evidence>
<organism evidence="3 4">
    <name type="scientific">Pacificimonas flava</name>
    <dbReference type="NCBI Taxonomy" id="1234595"/>
    <lineage>
        <taxon>Bacteria</taxon>
        <taxon>Pseudomonadati</taxon>
        <taxon>Pseudomonadota</taxon>
        <taxon>Alphaproteobacteria</taxon>
        <taxon>Sphingomonadales</taxon>
        <taxon>Sphingosinicellaceae</taxon>
        <taxon>Pacificimonas</taxon>
    </lineage>
</organism>
<gene>
    <name evidence="3" type="ORF">B5C34_06640</name>
</gene>
<evidence type="ECO:0000313" key="3">
    <source>
        <dbReference type="EMBL" id="OWV33171.1"/>
    </source>
</evidence>
<dbReference type="RefSeq" id="WP_088711958.1">
    <property type="nucleotide sequence ID" value="NZ_NFZT01000001.1"/>
</dbReference>
<evidence type="ECO:0000313" key="4">
    <source>
        <dbReference type="Proteomes" id="UP000198462"/>
    </source>
</evidence>
<keyword evidence="4" id="KW-1185">Reference proteome</keyword>
<comment type="caution">
    <text evidence="3">The sequence shown here is derived from an EMBL/GenBank/DDBJ whole genome shotgun (WGS) entry which is preliminary data.</text>
</comment>
<evidence type="ECO:0000259" key="2">
    <source>
        <dbReference type="PROSITE" id="PS50994"/>
    </source>
</evidence>
<dbReference type="Gene3D" id="3.30.420.10">
    <property type="entry name" value="Ribonuclease H-like superfamily/Ribonuclease H"/>
    <property type="match status" value="1"/>
</dbReference>
<dbReference type="PROSITE" id="PS50994">
    <property type="entry name" value="INTEGRASE"/>
    <property type="match status" value="1"/>
</dbReference>
<dbReference type="EMBL" id="NFZT01000001">
    <property type="protein sequence ID" value="OWV33171.1"/>
    <property type="molecule type" value="Genomic_DNA"/>
</dbReference>
<accession>A0A219B4H7</accession>
<dbReference type="GO" id="GO:0003676">
    <property type="term" value="F:nucleic acid binding"/>
    <property type="evidence" value="ECO:0007669"/>
    <property type="project" value="InterPro"/>
</dbReference>
<dbReference type="InterPro" id="IPR001584">
    <property type="entry name" value="Integrase_cat-core"/>
</dbReference>
<name>A0A219B4H7_9SPHN</name>
<feature type="domain" description="Integrase catalytic" evidence="2">
    <location>
        <begin position="112"/>
        <end position="330"/>
    </location>
</feature>